<dbReference type="AlphaFoldDB" id="A0A918B6D0"/>
<proteinExistence type="predicted"/>
<keyword evidence="1" id="KW-1133">Transmembrane helix</keyword>
<organism evidence="2 3">
    <name type="scientific">Streptomyces roseolilacinus</name>
    <dbReference type="NCBI Taxonomy" id="66904"/>
    <lineage>
        <taxon>Bacteria</taxon>
        <taxon>Bacillati</taxon>
        <taxon>Actinomycetota</taxon>
        <taxon>Actinomycetes</taxon>
        <taxon>Kitasatosporales</taxon>
        <taxon>Streptomycetaceae</taxon>
        <taxon>Streptomyces</taxon>
    </lineage>
</organism>
<accession>A0A918B6D0</accession>
<keyword evidence="1" id="KW-0472">Membrane</keyword>
<comment type="caution">
    <text evidence="2">The sequence shown here is derived from an EMBL/GenBank/DDBJ whole genome shotgun (WGS) entry which is preliminary data.</text>
</comment>
<protein>
    <submittedName>
        <fullName evidence="2">Uncharacterized protein</fullName>
    </submittedName>
</protein>
<reference evidence="2" key="2">
    <citation type="submission" date="2020-09" db="EMBL/GenBank/DDBJ databases">
        <authorList>
            <person name="Sun Q."/>
            <person name="Ohkuma M."/>
        </authorList>
    </citation>
    <scope>NUCLEOTIDE SEQUENCE</scope>
    <source>
        <strain evidence="2">JCM 4335</strain>
    </source>
</reference>
<sequence>MWAVKEMGKFEENTGPFFEVKLGEWRLVINKTPKWPVEIGKRIALGIGIGIGFSIGGIGILSLVSDFSIR</sequence>
<evidence type="ECO:0000313" key="3">
    <source>
        <dbReference type="Proteomes" id="UP000654123"/>
    </source>
</evidence>
<evidence type="ECO:0000256" key="1">
    <source>
        <dbReference type="SAM" id="Phobius"/>
    </source>
</evidence>
<keyword evidence="3" id="KW-1185">Reference proteome</keyword>
<gene>
    <name evidence="2" type="ORF">GCM10010249_60140</name>
</gene>
<reference evidence="2" key="1">
    <citation type="journal article" date="2014" name="Int. J. Syst. Evol. Microbiol.">
        <title>Complete genome sequence of Corynebacterium casei LMG S-19264T (=DSM 44701T), isolated from a smear-ripened cheese.</title>
        <authorList>
            <consortium name="US DOE Joint Genome Institute (JGI-PGF)"/>
            <person name="Walter F."/>
            <person name="Albersmeier A."/>
            <person name="Kalinowski J."/>
            <person name="Ruckert C."/>
        </authorList>
    </citation>
    <scope>NUCLEOTIDE SEQUENCE</scope>
    <source>
        <strain evidence="2">JCM 4335</strain>
    </source>
</reference>
<feature type="transmembrane region" description="Helical" evidence="1">
    <location>
        <begin position="43"/>
        <end position="64"/>
    </location>
</feature>
<dbReference type="Proteomes" id="UP000654123">
    <property type="component" value="Unassembled WGS sequence"/>
</dbReference>
<evidence type="ECO:0000313" key="2">
    <source>
        <dbReference type="EMBL" id="GGQ33622.1"/>
    </source>
</evidence>
<keyword evidence="1" id="KW-0812">Transmembrane</keyword>
<dbReference type="EMBL" id="BMSV01000022">
    <property type="protein sequence ID" value="GGQ33622.1"/>
    <property type="molecule type" value="Genomic_DNA"/>
</dbReference>
<name>A0A918B6D0_9ACTN</name>